<accession>A0ABV9L019</accession>
<sequence>MSSRRKLKKSIIATIELLYTDCLFYKIFVVDADKEAADKVITRIVEVQNDLLKRVNVNEGKEVKGRVKSYYKKLRVDIQEQTNSIAKEIASLG</sequence>
<comment type="caution">
    <text evidence="1">The sequence shown here is derived from an EMBL/GenBank/DDBJ whole genome shotgun (WGS) entry which is preliminary data.</text>
</comment>
<reference evidence="2" key="1">
    <citation type="journal article" date="2019" name="Int. J. Syst. Evol. Microbiol.">
        <title>The Global Catalogue of Microorganisms (GCM) 10K type strain sequencing project: providing services to taxonomists for standard genome sequencing and annotation.</title>
        <authorList>
            <consortium name="The Broad Institute Genomics Platform"/>
            <consortium name="The Broad Institute Genome Sequencing Center for Infectious Disease"/>
            <person name="Wu L."/>
            <person name="Ma J."/>
        </authorList>
    </citation>
    <scope>NUCLEOTIDE SEQUENCE [LARGE SCALE GENOMIC DNA]</scope>
    <source>
        <strain evidence="2">CCUG 66188</strain>
    </source>
</reference>
<protein>
    <submittedName>
        <fullName evidence="1">Uncharacterized protein</fullName>
    </submittedName>
</protein>
<organism evidence="1 2">
    <name type="scientific">Dysgonomonas termitidis</name>
    <dbReference type="NCBI Taxonomy" id="1516126"/>
    <lineage>
        <taxon>Bacteria</taxon>
        <taxon>Pseudomonadati</taxon>
        <taxon>Bacteroidota</taxon>
        <taxon>Bacteroidia</taxon>
        <taxon>Bacteroidales</taxon>
        <taxon>Dysgonomonadaceae</taxon>
        <taxon>Dysgonomonas</taxon>
    </lineage>
</organism>
<dbReference type="EMBL" id="JBHSGN010000111">
    <property type="protein sequence ID" value="MFC4675643.1"/>
    <property type="molecule type" value="Genomic_DNA"/>
</dbReference>
<proteinExistence type="predicted"/>
<dbReference type="RefSeq" id="WP_379999058.1">
    <property type="nucleotide sequence ID" value="NZ_JBHSGN010000111.1"/>
</dbReference>
<keyword evidence="2" id="KW-1185">Reference proteome</keyword>
<evidence type="ECO:0000313" key="2">
    <source>
        <dbReference type="Proteomes" id="UP001596023"/>
    </source>
</evidence>
<name>A0ABV9L019_9BACT</name>
<dbReference type="Proteomes" id="UP001596023">
    <property type="component" value="Unassembled WGS sequence"/>
</dbReference>
<evidence type="ECO:0000313" key="1">
    <source>
        <dbReference type="EMBL" id="MFC4675643.1"/>
    </source>
</evidence>
<gene>
    <name evidence="1" type="ORF">ACFO6W_18300</name>
</gene>